<protein>
    <submittedName>
        <fullName evidence="1">Uncharacterized protein</fullName>
    </submittedName>
</protein>
<organism evidence="1">
    <name type="scientific">Streptomyces avermitilis</name>
    <dbReference type="NCBI Taxonomy" id="33903"/>
    <lineage>
        <taxon>Bacteria</taxon>
        <taxon>Bacillati</taxon>
        <taxon>Actinomycetota</taxon>
        <taxon>Actinomycetes</taxon>
        <taxon>Kitasatosporales</taxon>
        <taxon>Streptomycetaceae</taxon>
        <taxon>Streptomyces</taxon>
    </lineage>
</organism>
<dbReference type="EMBL" id="AP019621">
    <property type="protein sequence ID" value="BBJ47435.1"/>
    <property type="molecule type" value="Genomic_DNA"/>
</dbReference>
<name>A0A499UZ01_STRAX</name>
<gene>
    <name evidence="1" type="ORF">SAVMC3_00640</name>
</gene>
<proteinExistence type="predicted"/>
<evidence type="ECO:0000313" key="1">
    <source>
        <dbReference type="EMBL" id="BBJ47435.1"/>
    </source>
</evidence>
<dbReference type="AlphaFoldDB" id="A0A499UZ01"/>
<sequence length="98" mass="11154">MAREGLFLKGLSARSRYRPGHELLRCRAGRAEVQGWGAVPRCTREPSPVTVQDSANNASRPRCARWPKWVDWAGASLGRESPRRSVRLPDRLRRTFVL</sequence>
<reference evidence="1" key="1">
    <citation type="submission" date="2019-04" db="EMBL/GenBank/DDBJ databases">
        <title>Draft genome sequences of Streptomyces avermitilis MC3.</title>
        <authorList>
            <person name="Komaki H."/>
            <person name="Tamura T."/>
            <person name="Hosoyama A."/>
        </authorList>
    </citation>
    <scope>NUCLEOTIDE SEQUENCE</scope>
    <source>
        <strain evidence="1">MC3</strain>
    </source>
</reference>
<accession>A0A499UZ01</accession>